<keyword evidence="2" id="KW-1185">Reference proteome</keyword>
<accession>A0ABZ0HQN4</accession>
<gene>
    <name evidence="1" type="ORF">RZS28_12670</name>
</gene>
<evidence type="ECO:0000313" key="2">
    <source>
        <dbReference type="Proteomes" id="UP001626536"/>
    </source>
</evidence>
<dbReference type="Proteomes" id="UP001626536">
    <property type="component" value="Chromosome"/>
</dbReference>
<organism evidence="1 2">
    <name type="scientific">Methylocapsa polymorpha</name>
    <dbReference type="NCBI Taxonomy" id="3080828"/>
    <lineage>
        <taxon>Bacteria</taxon>
        <taxon>Pseudomonadati</taxon>
        <taxon>Pseudomonadota</taxon>
        <taxon>Alphaproteobacteria</taxon>
        <taxon>Hyphomicrobiales</taxon>
        <taxon>Beijerinckiaceae</taxon>
        <taxon>Methylocapsa</taxon>
    </lineage>
</organism>
<sequence>MLESWKGPIANPSESLKADGFVEPSDIARKARSTVMLEAFVGAVERLERTLDRETEMLRQHQPIALHDFNHEKSHALLELSRTLSAMRAIDPGAFECDAKEPLARLRLKLEGNLAILQTHLTAVGEIAAIIARAIQDHESDGTYTTMLNRSGRAR</sequence>
<dbReference type="RefSeq" id="WP_407338104.1">
    <property type="nucleotide sequence ID" value="NZ_CP136862.1"/>
</dbReference>
<protein>
    <recommendedName>
        <fullName evidence="3">Flagellar protein FlgN</fullName>
    </recommendedName>
</protein>
<name>A0ABZ0HQN4_9HYPH</name>
<evidence type="ECO:0000313" key="1">
    <source>
        <dbReference type="EMBL" id="WOJ88665.1"/>
    </source>
</evidence>
<reference evidence="1 2" key="1">
    <citation type="submission" date="2023-10" db="EMBL/GenBank/DDBJ databases">
        <title>Novel methanotroph of the genus Methylocapsa from a subarctic wetland.</title>
        <authorList>
            <person name="Belova S.E."/>
            <person name="Oshkin I.Y."/>
            <person name="Miroshnikov K."/>
            <person name="Dedysh S.N."/>
        </authorList>
    </citation>
    <scope>NUCLEOTIDE SEQUENCE [LARGE SCALE GENOMIC DNA]</scope>
    <source>
        <strain evidence="1 2">RX1</strain>
    </source>
</reference>
<dbReference type="EMBL" id="CP136862">
    <property type="protein sequence ID" value="WOJ88665.1"/>
    <property type="molecule type" value="Genomic_DNA"/>
</dbReference>
<evidence type="ECO:0008006" key="3">
    <source>
        <dbReference type="Google" id="ProtNLM"/>
    </source>
</evidence>
<proteinExistence type="predicted"/>